<comment type="caution">
    <text evidence="2">The sequence shown here is derived from an EMBL/GenBank/DDBJ whole genome shotgun (WGS) entry which is preliminary data.</text>
</comment>
<name>A0A1E7KHW7_9ACTN</name>
<feature type="region of interest" description="Disordered" evidence="1">
    <location>
        <begin position="58"/>
        <end position="77"/>
    </location>
</feature>
<sequence>MAPFAHQDFRGHTAQHVLIGMYAPSRSSGRGRAEIMYYAGDIAELLLAAALVATWRPEPRRATAPEPATPREATTTA</sequence>
<proteinExistence type="predicted"/>
<reference evidence="2 3" key="1">
    <citation type="journal article" date="2016" name="Front. Microbiol.">
        <title>Comparative Genomics Analysis of Streptomyces Species Reveals Their Adaptation to the Marine Environment and Their Diversity at the Genomic Level.</title>
        <authorList>
            <person name="Tian X."/>
            <person name="Zhang Z."/>
            <person name="Yang T."/>
            <person name="Chen M."/>
            <person name="Li J."/>
            <person name="Chen F."/>
            <person name="Yang J."/>
            <person name="Li W."/>
            <person name="Zhang B."/>
            <person name="Zhang Z."/>
            <person name="Wu J."/>
            <person name="Zhang C."/>
            <person name="Long L."/>
            <person name="Xiao J."/>
        </authorList>
    </citation>
    <scope>NUCLEOTIDE SEQUENCE [LARGE SCALE GENOMIC DNA]</scope>
    <source>
        <strain evidence="2 3">SCSIO 02100</strain>
    </source>
</reference>
<protein>
    <submittedName>
        <fullName evidence="2">Uncharacterized protein</fullName>
    </submittedName>
</protein>
<dbReference type="EMBL" id="LJGU01000119">
    <property type="protein sequence ID" value="OEV03444.1"/>
    <property type="molecule type" value="Genomic_DNA"/>
</dbReference>
<dbReference type="AlphaFoldDB" id="A0A1E7KHW7"/>
<organism evidence="2 3">
    <name type="scientific">Streptomyces oceani</name>
    <dbReference type="NCBI Taxonomy" id="1075402"/>
    <lineage>
        <taxon>Bacteria</taxon>
        <taxon>Bacillati</taxon>
        <taxon>Actinomycetota</taxon>
        <taxon>Actinomycetes</taxon>
        <taxon>Kitasatosporales</taxon>
        <taxon>Streptomycetaceae</taxon>
        <taxon>Streptomyces</taxon>
    </lineage>
</organism>
<dbReference type="STRING" id="1075402.AN216_11285"/>
<evidence type="ECO:0000313" key="2">
    <source>
        <dbReference type="EMBL" id="OEV03444.1"/>
    </source>
</evidence>
<gene>
    <name evidence="2" type="ORF">AN216_11285</name>
</gene>
<dbReference type="RefSeq" id="WP_070196509.1">
    <property type="nucleotide sequence ID" value="NZ_LJGU01000119.1"/>
</dbReference>
<evidence type="ECO:0000313" key="3">
    <source>
        <dbReference type="Proteomes" id="UP000176101"/>
    </source>
</evidence>
<feature type="compositionally biased region" description="Low complexity" evidence="1">
    <location>
        <begin position="64"/>
        <end position="77"/>
    </location>
</feature>
<accession>A0A1E7KHW7</accession>
<evidence type="ECO:0000256" key="1">
    <source>
        <dbReference type="SAM" id="MobiDB-lite"/>
    </source>
</evidence>
<keyword evidence="3" id="KW-1185">Reference proteome</keyword>
<dbReference type="Proteomes" id="UP000176101">
    <property type="component" value="Unassembled WGS sequence"/>
</dbReference>